<evidence type="ECO:0000259" key="2">
    <source>
        <dbReference type="Pfam" id="PF01425"/>
    </source>
</evidence>
<protein>
    <submittedName>
        <fullName evidence="3">Amidase</fullName>
        <ecNumber evidence="3">3.5.1.4</ecNumber>
    </submittedName>
</protein>
<reference evidence="3 4" key="1">
    <citation type="submission" date="2020-05" db="EMBL/GenBank/DDBJ databases">
        <title>Hymenobacter terrestris sp. nov. and Hymenobacter lapidiphilus sp. nov., isolated from regoliths in Antarctica.</title>
        <authorList>
            <person name="Sedlacek I."/>
            <person name="Pantucek R."/>
            <person name="Zeman M."/>
            <person name="Holochova P."/>
            <person name="Kralova S."/>
            <person name="Stankova E."/>
            <person name="Sedo O."/>
            <person name="Micenkova L."/>
            <person name="Svec P."/>
            <person name="Gupta V."/>
            <person name="Sood U."/>
            <person name="Korpole U.S."/>
            <person name="Lal R."/>
        </authorList>
    </citation>
    <scope>NUCLEOTIDE SEQUENCE [LARGE SCALE GENOMIC DNA]</scope>
    <source>
        <strain evidence="3 4">P5252</strain>
    </source>
</reference>
<keyword evidence="1" id="KW-0732">Signal</keyword>
<feature type="signal peptide" evidence="1">
    <location>
        <begin position="1"/>
        <end position="23"/>
    </location>
</feature>
<name>A0ABX2Q4V5_9BACT</name>
<dbReference type="GO" id="GO:0004040">
    <property type="term" value="F:amidase activity"/>
    <property type="evidence" value="ECO:0007669"/>
    <property type="project" value="UniProtKB-EC"/>
</dbReference>
<dbReference type="PANTHER" id="PTHR42678">
    <property type="entry name" value="AMIDASE"/>
    <property type="match status" value="1"/>
</dbReference>
<dbReference type="PANTHER" id="PTHR42678:SF34">
    <property type="entry name" value="OS04G0183300 PROTEIN"/>
    <property type="match status" value="1"/>
</dbReference>
<dbReference type="NCBIfam" id="NF006006">
    <property type="entry name" value="PRK08137.1"/>
    <property type="match status" value="1"/>
</dbReference>
<dbReference type="EMBL" id="JABKAV010000050">
    <property type="protein sequence ID" value="NVO86000.1"/>
    <property type="molecule type" value="Genomic_DNA"/>
</dbReference>
<sequence>MNRRIFLRQGSITGLSLSVLSLAACSAPADKNPAVSGADEAASAPESAAPEAADFALLELTLAELQDKMTRGEMTSRGITELYLGRIQALNRQGPKLNAVLLTNPAALDLAHALDQERKEGKIRGPLHGIPILLKDNIDTADQQPTTAGSLALAGHKAKQDAFIVEKLRAAGAVVLGKTNLSEWANFRSTRSTSGWSSVGGQTKNPYILDRTPSGSSAGSGAAASANFCAAAIGTETDGSIVSPASCSGLVGVKPTVGLWSRAGIIPISATQDTAGPMTRTVHDAALLLGPLAGADPRDPATKAGEGKAAADYTTFLKPDALKGQRLGVEKSHLKGASEAVPLLLAALEVLKAQGATIVEVEVEKLTDPLGQAEYDVLLYEFKDGVNQYLATAGAPVKTLADVIQFNTENKGKAMPFFQQEILEASEKLGDLKTPAYLAALKKSHEGARAALDGVLSKNRLAGIVAITNAPARCIDLINGDSGGGPGFSSPAAMAGYPHVTVPMGQAYGLPVGLSFVGAAWQEGPLLGLAYAYEQASKKRAAPQFKGPFVG</sequence>
<organism evidence="3 4">
    <name type="scientific">Hymenobacter terrestris</name>
    <dbReference type="NCBI Taxonomy" id="2748310"/>
    <lineage>
        <taxon>Bacteria</taxon>
        <taxon>Pseudomonadati</taxon>
        <taxon>Bacteroidota</taxon>
        <taxon>Cytophagia</taxon>
        <taxon>Cytophagales</taxon>
        <taxon>Hymenobacteraceae</taxon>
        <taxon>Hymenobacter</taxon>
    </lineage>
</organism>
<dbReference type="RefSeq" id="WP_176900717.1">
    <property type="nucleotide sequence ID" value="NZ_JABKAV010000050.1"/>
</dbReference>
<dbReference type="Gene3D" id="3.90.1300.10">
    <property type="entry name" value="Amidase signature (AS) domain"/>
    <property type="match status" value="1"/>
</dbReference>
<feature type="chain" id="PRO_5047230070" evidence="1">
    <location>
        <begin position="24"/>
        <end position="551"/>
    </location>
</feature>
<dbReference type="Pfam" id="PF01425">
    <property type="entry name" value="Amidase"/>
    <property type="match status" value="1"/>
</dbReference>
<dbReference type="InterPro" id="IPR023631">
    <property type="entry name" value="Amidase_dom"/>
</dbReference>
<keyword evidence="4" id="KW-1185">Reference proteome</keyword>
<feature type="domain" description="Amidase" evidence="2">
    <location>
        <begin position="79"/>
        <end position="527"/>
    </location>
</feature>
<dbReference type="SUPFAM" id="SSF75304">
    <property type="entry name" value="Amidase signature (AS) enzymes"/>
    <property type="match status" value="1"/>
</dbReference>
<dbReference type="PROSITE" id="PS51257">
    <property type="entry name" value="PROKAR_LIPOPROTEIN"/>
    <property type="match status" value="1"/>
</dbReference>
<evidence type="ECO:0000313" key="3">
    <source>
        <dbReference type="EMBL" id="NVO86000.1"/>
    </source>
</evidence>
<dbReference type="Proteomes" id="UP000626554">
    <property type="component" value="Unassembled WGS sequence"/>
</dbReference>
<proteinExistence type="predicted"/>
<comment type="caution">
    <text evidence="3">The sequence shown here is derived from an EMBL/GenBank/DDBJ whole genome shotgun (WGS) entry which is preliminary data.</text>
</comment>
<gene>
    <name evidence="3" type="ORF">HW556_14010</name>
</gene>
<dbReference type="EC" id="3.5.1.4" evidence="3"/>
<evidence type="ECO:0000313" key="4">
    <source>
        <dbReference type="Proteomes" id="UP000626554"/>
    </source>
</evidence>
<keyword evidence="3" id="KW-0378">Hydrolase</keyword>
<accession>A0ABX2Q4V5</accession>
<evidence type="ECO:0000256" key="1">
    <source>
        <dbReference type="SAM" id="SignalP"/>
    </source>
</evidence>
<dbReference type="InterPro" id="IPR036928">
    <property type="entry name" value="AS_sf"/>
</dbReference>